<dbReference type="GO" id="GO:0030246">
    <property type="term" value="F:carbohydrate binding"/>
    <property type="evidence" value="ECO:0007669"/>
    <property type="project" value="InterPro"/>
</dbReference>
<accession>A0A1I2TYI7</accession>
<evidence type="ECO:0000259" key="3">
    <source>
        <dbReference type="Pfam" id="PF13205"/>
    </source>
</evidence>
<keyword evidence="5" id="KW-0456">Lyase</keyword>
<reference evidence="6" key="1">
    <citation type="submission" date="2016-10" db="EMBL/GenBank/DDBJ databases">
        <authorList>
            <person name="Varghese N."/>
            <person name="Submissions S."/>
        </authorList>
    </citation>
    <scope>NUCLEOTIDE SEQUENCE [LARGE SCALE GENOMIC DNA]</scope>
    <source>
        <strain evidence="6">LP51</strain>
    </source>
</reference>
<feature type="domain" description="SbsA Ig-like" evidence="3">
    <location>
        <begin position="51"/>
        <end position="149"/>
    </location>
</feature>
<dbReference type="InterPro" id="IPR029413">
    <property type="entry name" value="RG-lyase_II"/>
</dbReference>
<feature type="region of interest" description="Disordered" evidence="2">
    <location>
        <begin position="42"/>
        <end position="65"/>
    </location>
</feature>
<dbReference type="EMBL" id="FOOT01000003">
    <property type="protein sequence ID" value="SFG67666.1"/>
    <property type="molecule type" value="Genomic_DNA"/>
</dbReference>
<dbReference type="InterPro" id="IPR032812">
    <property type="entry name" value="SbsA_Ig"/>
</dbReference>
<organism evidence="5 6">
    <name type="scientific">Pontibacter chinhatensis</name>
    <dbReference type="NCBI Taxonomy" id="1436961"/>
    <lineage>
        <taxon>Bacteria</taxon>
        <taxon>Pseudomonadati</taxon>
        <taxon>Bacteroidota</taxon>
        <taxon>Cytophagia</taxon>
        <taxon>Cytophagales</taxon>
        <taxon>Hymenobacteraceae</taxon>
        <taxon>Pontibacter</taxon>
    </lineage>
</organism>
<evidence type="ECO:0000256" key="2">
    <source>
        <dbReference type="SAM" id="MobiDB-lite"/>
    </source>
</evidence>
<dbReference type="Proteomes" id="UP000198724">
    <property type="component" value="Unassembled WGS sequence"/>
</dbReference>
<protein>
    <submittedName>
        <fullName evidence="5">Polysaccharide lyase family 4, domain II</fullName>
    </submittedName>
</protein>
<dbReference type="RefSeq" id="WP_245756182.1">
    <property type="nucleotide sequence ID" value="NZ_FOOT01000003.1"/>
</dbReference>
<keyword evidence="1" id="KW-0732">Signal</keyword>
<evidence type="ECO:0000313" key="5">
    <source>
        <dbReference type="EMBL" id="SFG67666.1"/>
    </source>
</evidence>
<evidence type="ECO:0000256" key="1">
    <source>
        <dbReference type="ARBA" id="ARBA00022729"/>
    </source>
</evidence>
<sequence length="557" mass="62093">MKDKIGKRKFAYFDLKTTQPMKLLRALLAAGITTGVVACATQSAPQGGPRDEEPPKLLRSNPTDQQLNVDTRTVTLEFDEEIQQNTLNRELLITPNINNPYKVVINKTQLVLEFEKPLQDSTTFTFNFREGVTDITEKNKAQDLILSFSSGSYIDSARIAGNVINLMKQTPEKGAMVLLYQAGDTMSVRKNRPYYLTNADDQGNFSLRNVKEGSYRIYALLDKNNNSFYDSEEERIAYLAKPITITSTTDSVQLQTVRIDTKKPILMNRGRFTDRFVAGYNEGIQQFTAVSADKKDTLVSKPLPDGKTIELFKTDAFSGGRAILAAVDSAGNITSDSLQIAFEGKPSTRVRGATLKVMNTGKNEGYRAGQEVTVELQAPVRIAGKTPVTLMADSIVVEELQYPEAVRLDRTNTEISFTLPSLSNNIRQLTLMLDSTAILPLQGEPISFPPLQLSIAEGKGSTGSFSGSITTEYKSYTLQLLTSDYKVVEERGPGKTYRFRNVAPGTYYLRILVDENNNGKWDGADPKLEREPEPVLMYPNMIEVRANWELEDLDIEF</sequence>
<proteinExistence type="predicted"/>
<feature type="domain" description="Rhamnogalacturonan lyase" evidence="4">
    <location>
        <begin position="175"/>
        <end position="219"/>
    </location>
</feature>
<dbReference type="Pfam" id="PF13205">
    <property type="entry name" value="Big_5"/>
    <property type="match status" value="1"/>
</dbReference>
<keyword evidence="6" id="KW-1185">Reference proteome</keyword>
<gene>
    <name evidence="5" type="ORF">SAMN05421739_103252</name>
</gene>
<dbReference type="Pfam" id="PF14686">
    <property type="entry name" value="fn3_3"/>
    <property type="match status" value="1"/>
</dbReference>
<dbReference type="STRING" id="1436961.SAMN05421739_103252"/>
<dbReference type="GO" id="GO:0016829">
    <property type="term" value="F:lyase activity"/>
    <property type="evidence" value="ECO:0007669"/>
    <property type="project" value="UniProtKB-KW"/>
</dbReference>
<evidence type="ECO:0000313" key="6">
    <source>
        <dbReference type="Proteomes" id="UP000198724"/>
    </source>
</evidence>
<dbReference type="AlphaFoldDB" id="A0A1I2TYI7"/>
<dbReference type="SUPFAM" id="SSF49452">
    <property type="entry name" value="Starch-binding domain-like"/>
    <property type="match status" value="1"/>
</dbReference>
<dbReference type="InterPro" id="IPR013784">
    <property type="entry name" value="Carb-bd-like_fold"/>
</dbReference>
<evidence type="ECO:0000259" key="4">
    <source>
        <dbReference type="Pfam" id="PF14686"/>
    </source>
</evidence>
<name>A0A1I2TYI7_9BACT</name>